<evidence type="ECO:0000313" key="5">
    <source>
        <dbReference type="EMBL" id="MFC7391614.1"/>
    </source>
</evidence>
<proteinExistence type="predicted"/>
<comment type="caution">
    <text evidence="5">The sequence shown here is derived from an EMBL/GenBank/DDBJ whole genome shotgun (WGS) entry which is preliminary data.</text>
</comment>
<dbReference type="PROSITE" id="PS50932">
    <property type="entry name" value="HTH_LACI_2"/>
    <property type="match status" value="1"/>
</dbReference>
<name>A0ABW2PQD4_9BACL</name>
<dbReference type="PROSITE" id="PS00356">
    <property type="entry name" value="HTH_LACI_1"/>
    <property type="match status" value="1"/>
</dbReference>
<dbReference type="InterPro" id="IPR028082">
    <property type="entry name" value="Peripla_BP_I"/>
</dbReference>
<dbReference type="Pfam" id="PF00356">
    <property type="entry name" value="LacI"/>
    <property type="match status" value="1"/>
</dbReference>
<dbReference type="InterPro" id="IPR046335">
    <property type="entry name" value="LacI/GalR-like_sensor"/>
</dbReference>
<dbReference type="PANTHER" id="PTHR30146:SF109">
    <property type="entry name" value="HTH-TYPE TRANSCRIPTIONAL REGULATOR GALS"/>
    <property type="match status" value="1"/>
</dbReference>
<evidence type="ECO:0000256" key="1">
    <source>
        <dbReference type="ARBA" id="ARBA00023015"/>
    </source>
</evidence>
<dbReference type="CDD" id="cd01392">
    <property type="entry name" value="HTH_LacI"/>
    <property type="match status" value="1"/>
</dbReference>
<keyword evidence="6" id="KW-1185">Reference proteome</keyword>
<keyword evidence="1" id="KW-0805">Transcription regulation</keyword>
<keyword evidence="2 5" id="KW-0238">DNA-binding</keyword>
<dbReference type="SUPFAM" id="SSF47413">
    <property type="entry name" value="lambda repressor-like DNA-binding domains"/>
    <property type="match status" value="1"/>
</dbReference>
<dbReference type="CDD" id="cd06284">
    <property type="entry name" value="PBP1_LacI-like"/>
    <property type="match status" value="1"/>
</dbReference>
<evidence type="ECO:0000256" key="2">
    <source>
        <dbReference type="ARBA" id="ARBA00023125"/>
    </source>
</evidence>
<dbReference type="RefSeq" id="WP_380962810.1">
    <property type="nucleotide sequence ID" value="NZ_JBHTCO010000002.1"/>
</dbReference>
<keyword evidence="3" id="KW-0804">Transcription</keyword>
<dbReference type="PANTHER" id="PTHR30146">
    <property type="entry name" value="LACI-RELATED TRANSCRIPTIONAL REPRESSOR"/>
    <property type="match status" value="1"/>
</dbReference>
<dbReference type="EMBL" id="JBHTCO010000002">
    <property type="protein sequence ID" value="MFC7391614.1"/>
    <property type="molecule type" value="Genomic_DNA"/>
</dbReference>
<dbReference type="SMART" id="SM00354">
    <property type="entry name" value="HTH_LACI"/>
    <property type="match status" value="1"/>
</dbReference>
<protein>
    <submittedName>
        <fullName evidence="5">LacI family DNA-binding transcriptional regulator</fullName>
    </submittedName>
</protein>
<feature type="domain" description="HTH lacI-type" evidence="4">
    <location>
        <begin position="2"/>
        <end position="56"/>
    </location>
</feature>
<evidence type="ECO:0000313" key="6">
    <source>
        <dbReference type="Proteomes" id="UP001596505"/>
    </source>
</evidence>
<evidence type="ECO:0000259" key="4">
    <source>
        <dbReference type="PROSITE" id="PS50932"/>
    </source>
</evidence>
<gene>
    <name evidence="5" type="ORF">ACFQRG_01210</name>
</gene>
<dbReference type="Proteomes" id="UP001596505">
    <property type="component" value="Unassembled WGS sequence"/>
</dbReference>
<sequence>MSNLKDVAKLAKVSTATVSRVLTNKGNVTAENKRKVMEAVKELNYHPNILGRQLRTMETKTILVVVPDITNTFFSNVLRGIESIAMENGYQVLLGDTQNRIESEYFNHLYYKKVDGAILLTARTDPQVLNMLFENYPIVLACEFIEGAEIPTINIDNISGAQQMTNHLISLGHERIAHITGPLDGVLGRDRLKGYRKAMAHRHLETPDELIVEGNFSFDSGYHLMEKLLNLKNPPTSVFAANDEMAIGAIKSIKANNLSVPEDIAVVGFDGIQMSTIVEPALTTFSQPTFEIGSNAMELLICLLRKERLEEKQVILNGRTVIRESCGYRIQVNDYLKN</sequence>
<reference evidence="6" key="1">
    <citation type="journal article" date="2019" name="Int. J. Syst. Evol. Microbiol.">
        <title>The Global Catalogue of Microorganisms (GCM) 10K type strain sequencing project: providing services to taxonomists for standard genome sequencing and annotation.</title>
        <authorList>
            <consortium name="The Broad Institute Genomics Platform"/>
            <consortium name="The Broad Institute Genome Sequencing Center for Infectious Disease"/>
            <person name="Wu L."/>
            <person name="Ma J."/>
        </authorList>
    </citation>
    <scope>NUCLEOTIDE SEQUENCE [LARGE SCALE GENOMIC DNA]</scope>
    <source>
        <strain evidence="6">CGMCC 1.16305</strain>
    </source>
</reference>
<evidence type="ECO:0000256" key="3">
    <source>
        <dbReference type="ARBA" id="ARBA00023163"/>
    </source>
</evidence>
<dbReference type="InterPro" id="IPR010982">
    <property type="entry name" value="Lambda_DNA-bd_dom_sf"/>
</dbReference>
<accession>A0ABW2PQD4</accession>
<dbReference type="Pfam" id="PF13377">
    <property type="entry name" value="Peripla_BP_3"/>
    <property type="match status" value="1"/>
</dbReference>
<dbReference type="GO" id="GO:0003677">
    <property type="term" value="F:DNA binding"/>
    <property type="evidence" value="ECO:0007669"/>
    <property type="project" value="UniProtKB-KW"/>
</dbReference>
<dbReference type="Gene3D" id="1.10.260.40">
    <property type="entry name" value="lambda repressor-like DNA-binding domains"/>
    <property type="match status" value="1"/>
</dbReference>
<dbReference type="InterPro" id="IPR000843">
    <property type="entry name" value="HTH_LacI"/>
</dbReference>
<organism evidence="5 6">
    <name type="scientific">Scopulibacillus cellulosilyticus</name>
    <dbReference type="NCBI Taxonomy" id="2665665"/>
    <lineage>
        <taxon>Bacteria</taxon>
        <taxon>Bacillati</taxon>
        <taxon>Bacillota</taxon>
        <taxon>Bacilli</taxon>
        <taxon>Bacillales</taxon>
        <taxon>Sporolactobacillaceae</taxon>
        <taxon>Scopulibacillus</taxon>
    </lineage>
</organism>
<dbReference type="Gene3D" id="3.40.50.2300">
    <property type="match status" value="2"/>
</dbReference>
<dbReference type="SUPFAM" id="SSF53822">
    <property type="entry name" value="Periplasmic binding protein-like I"/>
    <property type="match status" value="1"/>
</dbReference>